<keyword evidence="1" id="KW-0472">Membrane</keyword>
<reference evidence="2" key="1">
    <citation type="journal article" date="2023" name="Mol. Phylogenet. Evol.">
        <title>Genome-scale phylogeny and comparative genomics of the fungal order Sordariales.</title>
        <authorList>
            <person name="Hensen N."/>
            <person name="Bonometti L."/>
            <person name="Westerberg I."/>
            <person name="Brannstrom I.O."/>
            <person name="Guillou S."/>
            <person name="Cros-Aarteil S."/>
            <person name="Calhoun S."/>
            <person name="Haridas S."/>
            <person name="Kuo A."/>
            <person name="Mondo S."/>
            <person name="Pangilinan J."/>
            <person name="Riley R."/>
            <person name="LaButti K."/>
            <person name="Andreopoulos B."/>
            <person name="Lipzen A."/>
            <person name="Chen C."/>
            <person name="Yan M."/>
            <person name="Daum C."/>
            <person name="Ng V."/>
            <person name="Clum A."/>
            <person name="Steindorff A."/>
            <person name="Ohm R.A."/>
            <person name="Martin F."/>
            <person name="Silar P."/>
            <person name="Natvig D.O."/>
            <person name="Lalanne C."/>
            <person name="Gautier V."/>
            <person name="Ament-Velasquez S.L."/>
            <person name="Kruys A."/>
            <person name="Hutchinson M.I."/>
            <person name="Powell A.J."/>
            <person name="Barry K."/>
            <person name="Miller A.N."/>
            <person name="Grigoriev I.V."/>
            <person name="Debuchy R."/>
            <person name="Gladieux P."/>
            <person name="Hiltunen Thoren M."/>
            <person name="Johannesson H."/>
        </authorList>
    </citation>
    <scope>NUCLEOTIDE SEQUENCE</scope>
    <source>
        <strain evidence="2">PSN293</strain>
    </source>
</reference>
<evidence type="ECO:0000313" key="2">
    <source>
        <dbReference type="EMBL" id="KAK4208250.1"/>
    </source>
</evidence>
<proteinExistence type="predicted"/>
<keyword evidence="1" id="KW-0812">Transmembrane</keyword>
<feature type="transmembrane region" description="Helical" evidence="1">
    <location>
        <begin position="6"/>
        <end position="35"/>
    </location>
</feature>
<keyword evidence="3" id="KW-1185">Reference proteome</keyword>
<comment type="caution">
    <text evidence="2">The sequence shown here is derived from an EMBL/GenBank/DDBJ whole genome shotgun (WGS) entry which is preliminary data.</text>
</comment>
<gene>
    <name evidence="2" type="ORF">QBC37DRAFT_80043</name>
</gene>
<dbReference type="AlphaFoldDB" id="A0AAN6XZ42"/>
<accession>A0AAN6XZ42</accession>
<organism evidence="2 3">
    <name type="scientific">Rhypophila decipiens</name>
    <dbReference type="NCBI Taxonomy" id="261697"/>
    <lineage>
        <taxon>Eukaryota</taxon>
        <taxon>Fungi</taxon>
        <taxon>Dikarya</taxon>
        <taxon>Ascomycota</taxon>
        <taxon>Pezizomycotina</taxon>
        <taxon>Sordariomycetes</taxon>
        <taxon>Sordariomycetidae</taxon>
        <taxon>Sordariales</taxon>
        <taxon>Naviculisporaceae</taxon>
        <taxon>Rhypophila</taxon>
    </lineage>
</organism>
<protein>
    <submittedName>
        <fullName evidence="2">Uncharacterized protein</fullName>
    </submittedName>
</protein>
<name>A0AAN6XZ42_9PEZI</name>
<evidence type="ECO:0000256" key="1">
    <source>
        <dbReference type="SAM" id="Phobius"/>
    </source>
</evidence>
<dbReference type="EMBL" id="MU858251">
    <property type="protein sequence ID" value="KAK4208250.1"/>
    <property type="molecule type" value="Genomic_DNA"/>
</dbReference>
<dbReference type="Proteomes" id="UP001301769">
    <property type="component" value="Unassembled WGS sequence"/>
</dbReference>
<reference evidence="2" key="2">
    <citation type="submission" date="2023-05" db="EMBL/GenBank/DDBJ databases">
        <authorList>
            <consortium name="Lawrence Berkeley National Laboratory"/>
            <person name="Steindorff A."/>
            <person name="Hensen N."/>
            <person name="Bonometti L."/>
            <person name="Westerberg I."/>
            <person name="Brannstrom I.O."/>
            <person name="Guillou S."/>
            <person name="Cros-Aarteil S."/>
            <person name="Calhoun S."/>
            <person name="Haridas S."/>
            <person name="Kuo A."/>
            <person name="Mondo S."/>
            <person name="Pangilinan J."/>
            <person name="Riley R."/>
            <person name="Labutti K."/>
            <person name="Andreopoulos B."/>
            <person name="Lipzen A."/>
            <person name="Chen C."/>
            <person name="Yanf M."/>
            <person name="Daum C."/>
            <person name="Ng V."/>
            <person name="Clum A."/>
            <person name="Ohm R."/>
            <person name="Martin F."/>
            <person name="Silar P."/>
            <person name="Natvig D."/>
            <person name="Lalanne C."/>
            <person name="Gautier V."/>
            <person name="Ament-Velasquez S.L."/>
            <person name="Kruys A."/>
            <person name="Hutchinson M.I."/>
            <person name="Powell A.J."/>
            <person name="Barry K."/>
            <person name="Miller A.N."/>
            <person name="Grigoriev I.V."/>
            <person name="Debuchy R."/>
            <person name="Gladieux P."/>
            <person name="Thoren M.H."/>
            <person name="Johannesson H."/>
        </authorList>
    </citation>
    <scope>NUCLEOTIDE SEQUENCE</scope>
    <source>
        <strain evidence="2">PSN293</strain>
    </source>
</reference>
<evidence type="ECO:0000313" key="3">
    <source>
        <dbReference type="Proteomes" id="UP001301769"/>
    </source>
</evidence>
<keyword evidence="1" id="KW-1133">Transmembrane helix</keyword>
<sequence length="95" mass="10935">MLFVDLWVGGFLFAFLSFLLDCMFGFASLPFYFLFRHTTKVGGQQRAVFPSTALSSTDCFNYRAWISSSFSYPFSFTFSCLPQLWHPTLIDTSHD</sequence>